<accession>A0A6J5S0L5</accession>
<dbReference type="EMBL" id="LR797288">
    <property type="protein sequence ID" value="CAB4199668.1"/>
    <property type="molecule type" value="Genomic_DNA"/>
</dbReference>
<gene>
    <name evidence="1" type="ORF">UFOVP1355_7</name>
</gene>
<evidence type="ECO:0000313" key="1">
    <source>
        <dbReference type="EMBL" id="CAB4199668.1"/>
    </source>
</evidence>
<dbReference type="Gene3D" id="3.90.320.10">
    <property type="match status" value="1"/>
</dbReference>
<dbReference type="InterPro" id="IPR011604">
    <property type="entry name" value="PDDEXK-like_dom_sf"/>
</dbReference>
<proteinExistence type="predicted"/>
<protein>
    <recommendedName>
        <fullName evidence="2">PD-(D/E)XK nuclease superfamily</fullName>
    </recommendedName>
</protein>
<sequence length="339" mass="38332">MQIPELDQIAALIDKYHEEQQGEPRPHLGASMLGHPCDRWLWLSFRWAVVEKFPGRILRLFRRGHNEEAQIINDLRAIGLDVRTPSAGQSRVDFGCHVSGSIDARVESGVPGAVKTPHVAEFKTHSLKSFNEVKAKGVKEAKPMHWAQMQLYMLGTELNRALYVAVCKDDDRIYTERVRLDLPAAQKLVERGHRITQSDRMPEPLSTNPTWYECKFCPAHDFCHKSKLTKEVNCRTCAHASALPDSTWHCARWDDLIPTKAQREGCTAHVLHPDMVPWERQDSVNEWQAVYMVKGMFLANGEPNSDVYSSKELVANADACGNAEVAEVRAQWPTARVTG</sequence>
<evidence type="ECO:0008006" key="2">
    <source>
        <dbReference type="Google" id="ProtNLM"/>
    </source>
</evidence>
<reference evidence="1" key="1">
    <citation type="submission" date="2020-05" db="EMBL/GenBank/DDBJ databases">
        <authorList>
            <person name="Chiriac C."/>
            <person name="Salcher M."/>
            <person name="Ghai R."/>
            <person name="Kavagutti S V."/>
        </authorList>
    </citation>
    <scope>NUCLEOTIDE SEQUENCE</scope>
</reference>
<name>A0A6J5S0L5_9CAUD</name>
<organism evidence="1">
    <name type="scientific">uncultured Caudovirales phage</name>
    <dbReference type="NCBI Taxonomy" id="2100421"/>
    <lineage>
        <taxon>Viruses</taxon>
        <taxon>Duplodnaviria</taxon>
        <taxon>Heunggongvirae</taxon>
        <taxon>Uroviricota</taxon>
        <taxon>Caudoviricetes</taxon>
        <taxon>Peduoviridae</taxon>
        <taxon>Maltschvirus</taxon>
        <taxon>Maltschvirus maltsch</taxon>
    </lineage>
</organism>